<dbReference type="PIRSF" id="PIRSF037834">
    <property type="entry name" value="PA_CoA_Oase3"/>
    <property type="match status" value="1"/>
</dbReference>
<dbReference type="PANTHER" id="PTHR30458:SF0">
    <property type="entry name" value="1,2-PHENYLACETYL-COA EPOXIDASE, SUBUNIT C"/>
    <property type="match status" value="1"/>
</dbReference>
<dbReference type="InterPro" id="IPR012347">
    <property type="entry name" value="Ferritin-like"/>
</dbReference>
<dbReference type="InterPro" id="IPR009078">
    <property type="entry name" value="Ferritin-like_SF"/>
</dbReference>
<dbReference type="GO" id="GO:0005829">
    <property type="term" value="C:cytosol"/>
    <property type="evidence" value="ECO:0007669"/>
    <property type="project" value="TreeGrafter"/>
</dbReference>
<dbReference type="PANTHER" id="PTHR30458">
    <property type="entry name" value="PHENYLACETIC ACID DEGRADATION PROTEIN PAA"/>
    <property type="match status" value="1"/>
</dbReference>
<dbReference type="Proteomes" id="UP000245370">
    <property type="component" value="Unassembled WGS sequence"/>
</dbReference>
<dbReference type="NCBIfam" id="TIGR02158">
    <property type="entry name" value="PA_CoA_Oxy3"/>
    <property type="match status" value="1"/>
</dbReference>
<dbReference type="EMBL" id="QFRJ01000002">
    <property type="protein sequence ID" value="PWH86448.1"/>
    <property type="molecule type" value="Genomic_DNA"/>
</dbReference>
<dbReference type="FunFam" id="1.20.1260.10:FF:000012">
    <property type="entry name" value="1,2-phenylacetyl-CoA epoxidase, subunit C"/>
    <property type="match status" value="1"/>
</dbReference>
<proteinExistence type="predicted"/>
<protein>
    <submittedName>
        <fullName evidence="1">Phenylacetate-CoA oxygenase subunit PaaI</fullName>
    </submittedName>
</protein>
<dbReference type="SUPFAM" id="SSF47240">
    <property type="entry name" value="Ferritin-like"/>
    <property type="match status" value="1"/>
</dbReference>
<dbReference type="Gene3D" id="1.20.1260.10">
    <property type="match status" value="1"/>
</dbReference>
<dbReference type="RefSeq" id="WP_109358559.1">
    <property type="nucleotide sequence ID" value="NZ_QFRJ01000002.1"/>
</dbReference>
<sequence length="252" mass="29213">MTKQEALFEFLLRKADDSLILGHRLSEWCGHGPILEEDIALTNISLDLIGQATELYKYAAEVEGKGRTEDDLAFLRIEREYKNVLLVEQLNGDFGKTIVRQFFFDHFEHLLYEGLMNSTDERISAIATKTIKEIKYHLRHSSEWVIRLGDGTEESHNRVQASVTDLSRFINELFFQDEVDEILINEGIIPDVKTFRVAFENNMNKILEEATLSLPEEKWQLSGGRKGVHSEHLGYLLAELQYMQRTYPGMEW</sequence>
<accession>A0A2U2XF73</accession>
<evidence type="ECO:0000313" key="1">
    <source>
        <dbReference type="EMBL" id="PWH86448.1"/>
    </source>
</evidence>
<comment type="caution">
    <text evidence="1">The sequence shown here is derived from an EMBL/GenBank/DDBJ whole genome shotgun (WGS) entry which is preliminary data.</text>
</comment>
<dbReference type="InterPro" id="IPR011882">
    <property type="entry name" value="PaaC"/>
</dbReference>
<evidence type="ECO:0000313" key="2">
    <source>
        <dbReference type="Proteomes" id="UP000245370"/>
    </source>
</evidence>
<dbReference type="AlphaFoldDB" id="A0A2U2XF73"/>
<reference evidence="1 2" key="1">
    <citation type="submission" date="2018-05" db="EMBL/GenBank/DDBJ databases">
        <title>Brumimicrobium oceani sp. nov., isolated from coastal sediment.</title>
        <authorList>
            <person name="Kou Y."/>
        </authorList>
    </citation>
    <scope>NUCLEOTIDE SEQUENCE [LARGE SCALE GENOMIC DNA]</scope>
    <source>
        <strain evidence="1 2">C305</strain>
    </source>
</reference>
<keyword evidence="2" id="KW-1185">Reference proteome</keyword>
<organism evidence="1 2">
    <name type="scientific">Brumimicrobium oceani</name>
    <dbReference type="NCBI Taxonomy" id="2100725"/>
    <lineage>
        <taxon>Bacteria</taxon>
        <taxon>Pseudomonadati</taxon>
        <taxon>Bacteroidota</taxon>
        <taxon>Flavobacteriia</taxon>
        <taxon>Flavobacteriales</taxon>
        <taxon>Crocinitomicaceae</taxon>
        <taxon>Brumimicrobium</taxon>
    </lineage>
</organism>
<dbReference type="Pfam" id="PF05138">
    <property type="entry name" value="PaaA_PaaC"/>
    <property type="match status" value="1"/>
</dbReference>
<reference evidence="1 2" key="2">
    <citation type="submission" date="2018-05" db="EMBL/GenBank/DDBJ databases">
        <authorList>
            <person name="Lanie J.A."/>
            <person name="Ng W.-L."/>
            <person name="Kazmierczak K.M."/>
            <person name="Andrzejewski T.M."/>
            <person name="Davidsen T.M."/>
            <person name="Wayne K.J."/>
            <person name="Tettelin H."/>
            <person name="Glass J.I."/>
            <person name="Rusch D."/>
            <person name="Podicherti R."/>
            <person name="Tsui H.-C.T."/>
            <person name="Winkler M.E."/>
        </authorList>
    </citation>
    <scope>NUCLEOTIDE SEQUENCE [LARGE SCALE GENOMIC DNA]</scope>
    <source>
        <strain evidence="1 2">C305</strain>
    </source>
</reference>
<gene>
    <name evidence="1" type="primary">paaI</name>
    <name evidence="1" type="ORF">DIT68_04210</name>
</gene>
<dbReference type="InterPro" id="IPR052703">
    <property type="entry name" value="Aromatic_CoA_ox/epox"/>
</dbReference>
<dbReference type="GO" id="GO:0010124">
    <property type="term" value="P:phenylacetate catabolic process"/>
    <property type="evidence" value="ECO:0007669"/>
    <property type="project" value="InterPro"/>
</dbReference>
<name>A0A2U2XF73_9FLAO</name>
<dbReference type="InterPro" id="IPR007814">
    <property type="entry name" value="PaaA_PaaC"/>
</dbReference>
<dbReference type="OrthoDB" id="9789947at2"/>